<comment type="caution">
    <text evidence="2">The sequence shown here is derived from an EMBL/GenBank/DDBJ whole genome shotgun (WGS) entry which is preliminary data.</text>
</comment>
<evidence type="ECO:0000313" key="3">
    <source>
        <dbReference type="Proteomes" id="UP000256838"/>
    </source>
</evidence>
<evidence type="ECO:0000313" key="2">
    <source>
        <dbReference type="EMBL" id="RDU96832.1"/>
    </source>
</evidence>
<evidence type="ECO:0000256" key="1">
    <source>
        <dbReference type="SAM" id="SignalP"/>
    </source>
</evidence>
<dbReference type="Proteomes" id="UP000256838">
    <property type="component" value="Unassembled WGS sequence"/>
</dbReference>
<reference evidence="2 3" key="1">
    <citation type="submission" date="2018-08" db="EMBL/GenBank/DDBJ databases">
        <title>Paraburkholderia sp. DHOM06 isolated from forest soil.</title>
        <authorList>
            <person name="Gao Z.-H."/>
            <person name="Qiu L.-H."/>
        </authorList>
    </citation>
    <scope>NUCLEOTIDE SEQUENCE [LARGE SCALE GENOMIC DNA]</scope>
    <source>
        <strain evidence="2 3">DHOM06</strain>
    </source>
</reference>
<keyword evidence="1" id="KW-0732">Signal</keyword>
<dbReference type="OrthoDB" id="9026125at2"/>
<organism evidence="2 3">
    <name type="scientific">Trinickia dinghuensis</name>
    <dbReference type="NCBI Taxonomy" id="2291023"/>
    <lineage>
        <taxon>Bacteria</taxon>
        <taxon>Pseudomonadati</taxon>
        <taxon>Pseudomonadota</taxon>
        <taxon>Betaproteobacteria</taxon>
        <taxon>Burkholderiales</taxon>
        <taxon>Burkholderiaceae</taxon>
        <taxon>Trinickia</taxon>
    </lineage>
</organism>
<dbReference type="AlphaFoldDB" id="A0A3D8JVK6"/>
<feature type="chain" id="PRO_5017814886" evidence="1">
    <location>
        <begin position="19"/>
        <end position="203"/>
    </location>
</feature>
<proteinExistence type="predicted"/>
<sequence>MKKILLLAACAAALTGCAGTRTAVRASSGDAFGNGARTYALASDSAASDDESRRYASAIERRLTELGFAAEPEKTARYRVELAHETRPASVGIGYTHCADDVPCGAAVLPAGFEWPGTTTYVHSLTLRFFDHADGRETYKVSATKRDRDPGAARDIDDLVASALARLPFAPTGARNGPTDWKVTLRQAGTDAVPRVMGIAPLK</sequence>
<name>A0A3D8JVK6_9BURK</name>
<gene>
    <name evidence="2" type="ORF">DWV00_21435</name>
</gene>
<protein>
    <submittedName>
        <fullName evidence="2">DUF4136 domain-containing protein</fullName>
    </submittedName>
</protein>
<feature type="signal peptide" evidence="1">
    <location>
        <begin position="1"/>
        <end position="18"/>
    </location>
</feature>
<dbReference type="RefSeq" id="WP_115535621.1">
    <property type="nucleotide sequence ID" value="NZ_QRGA01000012.1"/>
</dbReference>
<keyword evidence="3" id="KW-1185">Reference proteome</keyword>
<dbReference type="EMBL" id="QRGA01000012">
    <property type="protein sequence ID" value="RDU96832.1"/>
    <property type="molecule type" value="Genomic_DNA"/>
</dbReference>
<dbReference type="PROSITE" id="PS51257">
    <property type="entry name" value="PROKAR_LIPOPROTEIN"/>
    <property type="match status" value="1"/>
</dbReference>
<accession>A0A3D8JVK6</accession>